<dbReference type="AlphaFoldDB" id="A0A1H9IT97"/>
<keyword evidence="6" id="KW-1185">Reference proteome</keyword>
<proteinExistence type="predicted"/>
<dbReference type="GO" id="GO:0008233">
    <property type="term" value="F:peptidase activity"/>
    <property type="evidence" value="ECO:0007669"/>
    <property type="project" value="UniProtKB-KW"/>
</dbReference>
<keyword evidence="3" id="KW-0378">Hydrolase</keyword>
<accession>A0A1H9IT97</accession>
<feature type="domain" description="Prohead serine protease" evidence="4">
    <location>
        <begin position="117"/>
        <end position="186"/>
    </location>
</feature>
<evidence type="ECO:0000313" key="5">
    <source>
        <dbReference type="EMBL" id="SEQ77776.1"/>
    </source>
</evidence>
<reference evidence="5 6" key="1">
    <citation type="submission" date="2016-10" db="EMBL/GenBank/DDBJ databases">
        <authorList>
            <person name="de Groot N.N."/>
        </authorList>
    </citation>
    <scope>NUCLEOTIDE SEQUENCE [LARGE SCALE GENOMIC DNA]</scope>
    <source>
        <strain evidence="5 6">B25</strain>
    </source>
</reference>
<keyword evidence="2 5" id="KW-0645">Protease</keyword>
<evidence type="ECO:0000313" key="6">
    <source>
        <dbReference type="Proteomes" id="UP000182360"/>
    </source>
</evidence>
<dbReference type="GO" id="GO:0006508">
    <property type="term" value="P:proteolysis"/>
    <property type="evidence" value="ECO:0007669"/>
    <property type="project" value="UniProtKB-KW"/>
</dbReference>
<dbReference type="Proteomes" id="UP000182360">
    <property type="component" value="Unassembled WGS sequence"/>
</dbReference>
<name>A0A1H9IT97_9SPIR</name>
<organism evidence="5 6">
    <name type="scientific">Treponema bryantii</name>
    <dbReference type="NCBI Taxonomy" id="163"/>
    <lineage>
        <taxon>Bacteria</taxon>
        <taxon>Pseudomonadati</taxon>
        <taxon>Spirochaetota</taxon>
        <taxon>Spirochaetia</taxon>
        <taxon>Spirochaetales</taxon>
        <taxon>Treponemataceae</taxon>
        <taxon>Treponema</taxon>
    </lineage>
</organism>
<gene>
    <name evidence="5" type="ORF">SAMN04487977_11097</name>
</gene>
<evidence type="ECO:0000256" key="3">
    <source>
        <dbReference type="ARBA" id="ARBA00022801"/>
    </source>
</evidence>
<evidence type="ECO:0000256" key="2">
    <source>
        <dbReference type="ARBA" id="ARBA00022670"/>
    </source>
</evidence>
<keyword evidence="1" id="KW-1188">Viral release from host cell</keyword>
<evidence type="ECO:0000259" key="4">
    <source>
        <dbReference type="Pfam" id="PF04586"/>
    </source>
</evidence>
<evidence type="ECO:0000256" key="1">
    <source>
        <dbReference type="ARBA" id="ARBA00022612"/>
    </source>
</evidence>
<dbReference type="Pfam" id="PF04586">
    <property type="entry name" value="Peptidase_S78"/>
    <property type="match status" value="1"/>
</dbReference>
<dbReference type="RefSeq" id="WP_074645089.1">
    <property type="nucleotide sequence ID" value="NZ_AP025286.1"/>
</dbReference>
<protein>
    <submittedName>
        <fullName evidence="5">Phage prohead protease, HK97 family</fullName>
    </submittedName>
</protein>
<sequence length="209" mass="23880">MLVKIDGVENKEFSKNKNLFLSFLKDNTHSGKVAAQVEVFKGVDVQKDSFHWVMSTFDTDRDFEKVDPCGWDLKNYLINPVVLWSHDYSIPAIGIAQNVKAEKQLEGDILFNSKEIDEFGWSIGERVKAGVLRCGSVGFRVDELEFLDAKDRDCDCIFRKQELLEFSICCVPANPFAIHVPQKRLEITEVIQEEELSYWDKLGKGLARA</sequence>
<dbReference type="EMBL" id="FOFU01000010">
    <property type="protein sequence ID" value="SEQ77776.1"/>
    <property type="molecule type" value="Genomic_DNA"/>
</dbReference>
<dbReference type="InterPro" id="IPR054613">
    <property type="entry name" value="Peptidase_S78_dom"/>
</dbReference>